<reference evidence="2" key="1">
    <citation type="submission" date="2020-04" db="EMBL/GenBank/DDBJ databases">
        <title>Deep metagenomics examines the oral microbiome during advanced dental caries in children, revealing novel taxa and co-occurrences with host molecules.</title>
        <authorList>
            <person name="Baker J.L."/>
            <person name="Morton J.T."/>
            <person name="Dinis M."/>
            <person name="Alvarez R."/>
            <person name="Tran N.C."/>
            <person name="Knight R."/>
            <person name="Edlund A."/>
        </authorList>
    </citation>
    <scope>NUCLEOTIDE SEQUENCE</scope>
    <source>
        <strain evidence="2">JCVI_32_bin.14</strain>
    </source>
</reference>
<dbReference type="SUPFAM" id="SSF102114">
    <property type="entry name" value="Radical SAM enzymes"/>
    <property type="match status" value="1"/>
</dbReference>
<dbReference type="SFLD" id="SFLDG01065">
    <property type="entry name" value="anaerobic_coproporphyrinogen-I"/>
    <property type="match status" value="1"/>
</dbReference>
<gene>
    <name evidence="2" type="ORF">HXL70_08440</name>
</gene>
<dbReference type="PANTHER" id="PTHR13932">
    <property type="entry name" value="COPROPORPHYRINIGEN III OXIDASE"/>
    <property type="match status" value="1"/>
</dbReference>
<dbReference type="GO" id="GO:0003824">
    <property type="term" value="F:catalytic activity"/>
    <property type="evidence" value="ECO:0007669"/>
    <property type="project" value="InterPro"/>
</dbReference>
<dbReference type="PROSITE" id="PS51918">
    <property type="entry name" value="RADICAL_SAM"/>
    <property type="match status" value="1"/>
</dbReference>
<organism evidence="2 3">
    <name type="scientific">Dialister invisus</name>
    <dbReference type="NCBI Taxonomy" id="218538"/>
    <lineage>
        <taxon>Bacteria</taxon>
        <taxon>Bacillati</taxon>
        <taxon>Bacillota</taxon>
        <taxon>Negativicutes</taxon>
        <taxon>Veillonellales</taxon>
        <taxon>Veillonellaceae</taxon>
        <taxon>Dialister</taxon>
    </lineage>
</organism>
<dbReference type="InterPro" id="IPR007197">
    <property type="entry name" value="rSAM"/>
</dbReference>
<dbReference type="InterPro" id="IPR023404">
    <property type="entry name" value="rSAM_horseshoe"/>
</dbReference>
<dbReference type="SFLD" id="SFLDF00311">
    <property type="entry name" value="heme_degradation_proteins_(Hut"/>
    <property type="match status" value="1"/>
</dbReference>
<dbReference type="Proteomes" id="UP000757890">
    <property type="component" value="Unassembled WGS sequence"/>
</dbReference>
<protein>
    <submittedName>
        <fullName evidence="2">Radical SAM protein</fullName>
    </submittedName>
</protein>
<dbReference type="RefSeq" id="WP_273011900.1">
    <property type="nucleotide sequence ID" value="NZ_CAUFPB010000077.1"/>
</dbReference>
<dbReference type="PANTHER" id="PTHR13932:SF9">
    <property type="entry name" value="COPROPORPHYRINOGEN III OXIDASE"/>
    <property type="match status" value="1"/>
</dbReference>
<dbReference type="GO" id="GO:0006779">
    <property type="term" value="P:porphyrin-containing compound biosynthetic process"/>
    <property type="evidence" value="ECO:0007669"/>
    <property type="project" value="TreeGrafter"/>
</dbReference>
<dbReference type="GO" id="GO:0005737">
    <property type="term" value="C:cytoplasm"/>
    <property type="evidence" value="ECO:0007669"/>
    <property type="project" value="TreeGrafter"/>
</dbReference>
<dbReference type="Gene3D" id="3.80.30.20">
    <property type="entry name" value="tm_1862 like domain"/>
    <property type="match status" value="1"/>
</dbReference>
<feature type="domain" description="Radical SAM core" evidence="1">
    <location>
        <begin position="59"/>
        <end position="295"/>
    </location>
</feature>
<dbReference type="AlphaFoldDB" id="A0A930B8P9"/>
<dbReference type="SFLD" id="SFLDS00029">
    <property type="entry name" value="Radical_SAM"/>
    <property type="match status" value="1"/>
</dbReference>
<dbReference type="SFLD" id="SFLDG01082">
    <property type="entry name" value="B12-binding_domain_containing"/>
    <property type="match status" value="1"/>
</dbReference>
<dbReference type="InterPro" id="IPR058240">
    <property type="entry name" value="rSAM_sf"/>
</dbReference>
<dbReference type="InterPro" id="IPR006638">
    <property type="entry name" value="Elp3/MiaA/NifB-like_rSAM"/>
</dbReference>
<dbReference type="SMART" id="SM00729">
    <property type="entry name" value="Elp3"/>
    <property type="match status" value="1"/>
</dbReference>
<dbReference type="Pfam" id="PF04055">
    <property type="entry name" value="Radical_SAM"/>
    <property type="match status" value="1"/>
</dbReference>
<accession>A0A930B8P9</accession>
<comment type="caution">
    <text evidence="2">The sequence shown here is derived from an EMBL/GenBank/DDBJ whole genome shotgun (WGS) entry which is preliminary data.</text>
</comment>
<evidence type="ECO:0000313" key="3">
    <source>
        <dbReference type="Proteomes" id="UP000757890"/>
    </source>
</evidence>
<evidence type="ECO:0000259" key="1">
    <source>
        <dbReference type="PROSITE" id="PS51918"/>
    </source>
</evidence>
<proteinExistence type="predicted"/>
<evidence type="ECO:0000313" key="2">
    <source>
        <dbReference type="EMBL" id="MBF1130046.1"/>
    </source>
</evidence>
<dbReference type="EMBL" id="JABZMK010000089">
    <property type="protein sequence ID" value="MBF1130046.1"/>
    <property type="molecule type" value="Genomic_DNA"/>
</dbReference>
<dbReference type="InterPro" id="IPR026332">
    <property type="entry name" value="HutW"/>
</dbReference>
<sequence length="464" mass="52080">MNHFEEYIAEWYDTIPEGGGTAASPWKIEWNDVPYKERDTRPLSRLKVLGAMKEVLFNGTPTQRAAVYIHIPFCRLSCTYCSFFKKKGDNKAQHEYVELLLKELESLSDKPYVKKSKISAVFFGGGTPGILSAGDMADILCAIKKTFLLAEDAEVTMESSLSDMTEEKMDVAIAGGVTRFSFGIQSFNSQVRNTVGRPYSREEVLKQLSIYSKKKADIIIDLIYGLPYETEETMRQDIRDAAACGIAGLDLYKLQLLPDSPLGKSFAAAGKCLIESEVQVFFQVAEEELNAIGAENISCSHWRMKQSERNLYNTIASGSDDLFAIGMACGGRIGGVSFMKPIPDAMYHSVVKMGMYCPMAAEKEGKYHAFFSALQSAGNRGIIDLSALEEMFGLPVAKLLMPLFQTWEVWGLLELIENQWRMTSPGRYWYRTMTRLILRAADYMCFGLPENTKKADWHGMINMK</sequence>
<name>A0A930B8P9_9FIRM</name>
<dbReference type="CDD" id="cd01335">
    <property type="entry name" value="Radical_SAM"/>
    <property type="match status" value="1"/>
</dbReference>
<dbReference type="InterPro" id="IPR034505">
    <property type="entry name" value="Coproporphyrinogen-III_oxidase"/>
</dbReference>
<dbReference type="GO" id="GO:0051539">
    <property type="term" value="F:4 iron, 4 sulfur cluster binding"/>
    <property type="evidence" value="ECO:0007669"/>
    <property type="project" value="TreeGrafter"/>
</dbReference>